<dbReference type="FunFam" id="3.30.70.270:FF:000020">
    <property type="entry name" value="Transposon Tf2-6 polyprotein-like Protein"/>
    <property type="match status" value="1"/>
</dbReference>
<protein>
    <recommendedName>
        <fullName evidence="2">Reverse transcriptase/retrotransposon-derived protein RNase H-like domain-containing protein</fullName>
    </recommendedName>
</protein>
<evidence type="ECO:0000256" key="1">
    <source>
        <dbReference type="SAM" id="MobiDB-lite"/>
    </source>
</evidence>
<dbReference type="PANTHER" id="PTHR33064:SF37">
    <property type="entry name" value="RIBONUCLEASE H"/>
    <property type="match status" value="1"/>
</dbReference>
<dbReference type="InterPro" id="IPR051320">
    <property type="entry name" value="Viral_Replic_Matur_Polypro"/>
</dbReference>
<evidence type="ECO:0000259" key="2">
    <source>
        <dbReference type="Pfam" id="PF17919"/>
    </source>
</evidence>
<feature type="domain" description="Reverse transcriptase/retrotransposon-derived protein RNase H-like" evidence="2">
    <location>
        <begin position="105"/>
        <end position="180"/>
    </location>
</feature>
<keyword evidence="4" id="KW-1185">Reference proteome</keyword>
<feature type="compositionally biased region" description="Acidic residues" evidence="1">
    <location>
        <begin position="261"/>
        <end position="298"/>
    </location>
</feature>
<dbReference type="AlphaFoldDB" id="A0A388M882"/>
<reference evidence="3 4" key="1">
    <citation type="journal article" date="2018" name="Cell">
        <title>The Chara Genome: Secondary Complexity and Implications for Plant Terrestrialization.</title>
        <authorList>
            <person name="Nishiyama T."/>
            <person name="Sakayama H."/>
            <person name="Vries J.D."/>
            <person name="Buschmann H."/>
            <person name="Saint-Marcoux D."/>
            <person name="Ullrich K.K."/>
            <person name="Haas F.B."/>
            <person name="Vanderstraeten L."/>
            <person name="Becker D."/>
            <person name="Lang D."/>
            <person name="Vosolsobe S."/>
            <person name="Rombauts S."/>
            <person name="Wilhelmsson P.K.I."/>
            <person name="Janitza P."/>
            <person name="Kern R."/>
            <person name="Heyl A."/>
            <person name="Rumpler F."/>
            <person name="Villalobos L.I.A.C."/>
            <person name="Clay J.M."/>
            <person name="Skokan R."/>
            <person name="Toyoda A."/>
            <person name="Suzuki Y."/>
            <person name="Kagoshima H."/>
            <person name="Schijlen E."/>
            <person name="Tajeshwar N."/>
            <person name="Catarino B."/>
            <person name="Hetherington A.J."/>
            <person name="Saltykova A."/>
            <person name="Bonnot C."/>
            <person name="Breuninger H."/>
            <person name="Symeonidi A."/>
            <person name="Radhakrishnan G.V."/>
            <person name="Van Nieuwerburgh F."/>
            <person name="Deforce D."/>
            <person name="Chang C."/>
            <person name="Karol K.G."/>
            <person name="Hedrich R."/>
            <person name="Ulvskov P."/>
            <person name="Glockner G."/>
            <person name="Delwiche C.F."/>
            <person name="Petrasek J."/>
            <person name="Van de Peer Y."/>
            <person name="Friml J."/>
            <person name="Beilby M."/>
            <person name="Dolan L."/>
            <person name="Kohara Y."/>
            <person name="Sugano S."/>
            <person name="Fujiyama A."/>
            <person name="Delaux P.-M."/>
            <person name="Quint M."/>
            <person name="TheiBen G."/>
            <person name="Hagemann M."/>
            <person name="Harholt J."/>
            <person name="Dunand C."/>
            <person name="Zachgo S."/>
            <person name="Langdale J."/>
            <person name="Maumus F."/>
            <person name="Straeten D.V.D."/>
            <person name="Gould S.B."/>
            <person name="Rensing S.A."/>
        </authorList>
    </citation>
    <scope>NUCLEOTIDE SEQUENCE [LARGE SCALE GENOMIC DNA]</scope>
    <source>
        <strain evidence="3 4">S276</strain>
    </source>
</reference>
<name>A0A388M882_CHABU</name>
<feature type="compositionally biased region" description="Acidic residues" evidence="1">
    <location>
        <begin position="220"/>
        <end position="250"/>
    </location>
</feature>
<feature type="region of interest" description="Disordered" evidence="1">
    <location>
        <begin position="220"/>
        <end position="305"/>
    </location>
</feature>
<organism evidence="3 4">
    <name type="scientific">Chara braunii</name>
    <name type="common">Braun's stonewort</name>
    <dbReference type="NCBI Taxonomy" id="69332"/>
    <lineage>
        <taxon>Eukaryota</taxon>
        <taxon>Viridiplantae</taxon>
        <taxon>Streptophyta</taxon>
        <taxon>Charophyceae</taxon>
        <taxon>Charales</taxon>
        <taxon>Characeae</taxon>
        <taxon>Chara</taxon>
    </lineage>
</organism>
<evidence type="ECO:0000313" key="4">
    <source>
        <dbReference type="Proteomes" id="UP000265515"/>
    </source>
</evidence>
<dbReference type="Gene3D" id="3.30.70.270">
    <property type="match status" value="1"/>
</dbReference>
<dbReference type="PANTHER" id="PTHR33064">
    <property type="entry name" value="POL PROTEIN"/>
    <property type="match status" value="1"/>
</dbReference>
<dbReference type="InterPro" id="IPR043502">
    <property type="entry name" value="DNA/RNA_pol_sf"/>
</dbReference>
<proteinExistence type="predicted"/>
<evidence type="ECO:0000313" key="3">
    <source>
        <dbReference type="EMBL" id="GBG90715.1"/>
    </source>
</evidence>
<dbReference type="EMBL" id="BFEA01000834">
    <property type="protein sequence ID" value="GBG90715.1"/>
    <property type="molecule type" value="Genomic_DNA"/>
</dbReference>
<accession>A0A388M882</accession>
<dbReference type="Proteomes" id="UP000265515">
    <property type="component" value="Unassembled WGS sequence"/>
</dbReference>
<dbReference type="Pfam" id="PF17919">
    <property type="entry name" value="RT_RNaseH_2"/>
    <property type="match status" value="1"/>
</dbReference>
<dbReference type="Gramene" id="GBG90715">
    <property type="protein sequence ID" value="GBG90715"/>
    <property type="gene ID" value="CBR_g51224"/>
</dbReference>
<comment type="caution">
    <text evidence="3">The sequence shown here is derived from an EMBL/GenBank/DDBJ whole genome shotgun (WGS) entry which is preliminary data.</text>
</comment>
<sequence length="305" mass="35042">MHVLARGDRHRYKPALRHLVTLRRHNDSLKELGVIVGYIVTRGGLWPDSRKVVAVREAPVPTSLTQVRAFLGLASYYRRFIKGFAAIARPLTNVLRKDQRLSWDAEGEAFATLEDALVMAPILIRPDPSKRFILITDWQPKAISTILAQKGNDGREHVIEYASRMVSDERRNDSAPQGECYWSACLEAPESSRNPPSQRGYLDPHEIVDLAFFQYRTASENEEVEIEAEEESSEEEEEVEEEADEEETPEEGSYSEHSEGEQSEEEEEEEEQDDEEEKEEDQEELEESEWEGFEEEVRDDARAQA</sequence>
<dbReference type="SUPFAM" id="SSF56672">
    <property type="entry name" value="DNA/RNA polymerases"/>
    <property type="match status" value="1"/>
</dbReference>
<dbReference type="InterPro" id="IPR043128">
    <property type="entry name" value="Rev_trsase/Diguanyl_cyclase"/>
</dbReference>
<dbReference type="OrthoDB" id="9047497at2759"/>
<gene>
    <name evidence="3" type="ORF">CBR_g51224</name>
</gene>
<dbReference type="InterPro" id="IPR041577">
    <property type="entry name" value="RT_RNaseH_2"/>
</dbReference>